<dbReference type="InterPro" id="IPR003749">
    <property type="entry name" value="ThiS/MoaD-like"/>
</dbReference>
<dbReference type="Pfam" id="PF02597">
    <property type="entry name" value="ThiS"/>
    <property type="match status" value="1"/>
</dbReference>
<accession>A0A937F9V8</accession>
<dbReference type="Proteomes" id="UP000659388">
    <property type="component" value="Unassembled WGS sequence"/>
</dbReference>
<dbReference type="CDD" id="cd00754">
    <property type="entry name" value="Ubl_MoaD"/>
    <property type="match status" value="1"/>
</dbReference>
<comment type="similarity">
    <text evidence="2">Belongs to the MoaD family.</text>
</comment>
<dbReference type="GO" id="GO:1990133">
    <property type="term" value="C:molybdopterin adenylyltransferase complex"/>
    <property type="evidence" value="ECO:0007669"/>
    <property type="project" value="TreeGrafter"/>
</dbReference>
<dbReference type="GO" id="GO:0006777">
    <property type="term" value="P:Mo-molybdopterin cofactor biosynthetic process"/>
    <property type="evidence" value="ECO:0007669"/>
    <property type="project" value="InterPro"/>
</dbReference>
<proteinExistence type="inferred from homology"/>
<comment type="caution">
    <text evidence="4">The sequence shown here is derived from an EMBL/GenBank/DDBJ whole genome shotgun (WGS) entry which is preliminary data.</text>
</comment>
<dbReference type="GO" id="GO:0000166">
    <property type="term" value="F:nucleotide binding"/>
    <property type="evidence" value="ECO:0007669"/>
    <property type="project" value="UniProtKB-KW"/>
</dbReference>
<keyword evidence="1" id="KW-0547">Nucleotide-binding</keyword>
<evidence type="ECO:0000313" key="4">
    <source>
        <dbReference type="EMBL" id="MBL3657667.1"/>
    </source>
</evidence>
<dbReference type="EMBL" id="JAESIY010000008">
    <property type="protein sequence ID" value="MBL3657667.1"/>
    <property type="molecule type" value="Genomic_DNA"/>
</dbReference>
<dbReference type="InterPro" id="IPR012675">
    <property type="entry name" value="Beta-grasp_dom_sf"/>
</dbReference>
<keyword evidence="5" id="KW-1185">Reference proteome</keyword>
<dbReference type="InterPro" id="IPR016155">
    <property type="entry name" value="Mopterin_synth/thiamin_S_b"/>
</dbReference>
<dbReference type="InterPro" id="IPR044672">
    <property type="entry name" value="MOCS2A"/>
</dbReference>
<organism evidence="4 5">
    <name type="scientific">Fulvivirga sediminis</name>
    <dbReference type="NCBI Taxonomy" id="2803949"/>
    <lineage>
        <taxon>Bacteria</taxon>
        <taxon>Pseudomonadati</taxon>
        <taxon>Bacteroidota</taxon>
        <taxon>Cytophagia</taxon>
        <taxon>Cytophagales</taxon>
        <taxon>Fulvivirgaceae</taxon>
        <taxon>Fulvivirga</taxon>
    </lineage>
</organism>
<evidence type="ECO:0000256" key="3">
    <source>
        <dbReference type="ARBA" id="ARBA00024247"/>
    </source>
</evidence>
<evidence type="ECO:0000313" key="5">
    <source>
        <dbReference type="Proteomes" id="UP000659388"/>
    </source>
</evidence>
<sequence length="81" mass="8796">MSNSVTVKYFGAIAEQTGISGETLELTHDLQNASQIKAYCIHKYNLNDQETIQVAINQELNDQGTVKEGDEIALLPPFAGG</sequence>
<reference evidence="4" key="1">
    <citation type="submission" date="2021-01" db="EMBL/GenBank/DDBJ databases">
        <title>Fulvivirga kasyanovii gen. nov., sp nov., a novel member of the phylum Bacteroidetes isolated from seawater in a mussel farm.</title>
        <authorList>
            <person name="Zhao L.-H."/>
            <person name="Wang Z.-J."/>
        </authorList>
    </citation>
    <scope>NUCLEOTIDE SEQUENCE</scope>
    <source>
        <strain evidence="4">2943</strain>
    </source>
</reference>
<name>A0A937F9V8_9BACT</name>
<protein>
    <recommendedName>
        <fullName evidence="3">Molybdopterin synthase sulfur carrier subunit</fullName>
    </recommendedName>
</protein>
<dbReference type="RefSeq" id="WP_202245447.1">
    <property type="nucleotide sequence ID" value="NZ_JAESIY010000008.1"/>
</dbReference>
<dbReference type="PANTHER" id="PTHR33359">
    <property type="entry name" value="MOLYBDOPTERIN SYNTHASE SULFUR CARRIER SUBUNIT"/>
    <property type="match status" value="1"/>
</dbReference>
<dbReference type="Gene3D" id="3.10.20.30">
    <property type="match status" value="1"/>
</dbReference>
<dbReference type="AlphaFoldDB" id="A0A937F9V8"/>
<evidence type="ECO:0000256" key="2">
    <source>
        <dbReference type="ARBA" id="ARBA00024200"/>
    </source>
</evidence>
<evidence type="ECO:0000256" key="1">
    <source>
        <dbReference type="ARBA" id="ARBA00022741"/>
    </source>
</evidence>
<gene>
    <name evidence="4" type="ORF">JL102_16070</name>
</gene>
<dbReference type="PANTHER" id="PTHR33359:SF1">
    <property type="entry name" value="MOLYBDOPTERIN SYNTHASE SULFUR CARRIER SUBUNIT"/>
    <property type="match status" value="1"/>
</dbReference>
<dbReference type="SUPFAM" id="SSF54285">
    <property type="entry name" value="MoaD/ThiS"/>
    <property type="match status" value="1"/>
</dbReference>